<dbReference type="InterPro" id="IPR002110">
    <property type="entry name" value="Ankyrin_rpt"/>
</dbReference>
<feature type="region of interest" description="Disordered" evidence="4">
    <location>
        <begin position="826"/>
        <end position="864"/>
    </location>
</feature>
<dbReference type="PROSITE" id="PS50297">
    <property type="entry name" value="ANK_REP_REGION"/>
    <property type="match status" value="4"/>
</dbReference>
<dbReference type="Pfam" id="PF12796">
    <property type="entry name" value="Ank_2"/>
    <property type="match status" value="2"/>
</dbReference>
<dbReference type="Pfam" id="PF00622">
    <property type="entry name" value="SPRY"/>
    <property type="match status" value="1"/>
</dbReference>
<dbReference type="InterPro" id="IPR056884">
    <property type="entry name" value="NPHP3-like_N"/>
</dbReference>
<dbReference type="Gene3D" id="2.60.120.920">
    <property type="match status" value="1"/>
</dbReference>
<dbReference type="SUPFAM" id="SSF48403">
    <property type="entry name" value="Ankyrin repeat"/>
    <property type="match status" value="2"/>
</dbReference>
<dbReference type="InterPro" id="IPR013320">
    <property type="entry name" value="ConA-like_dom_sf"/>
</dbReference>
<feature type="repeat" description="ANK" evidence="3">
    <location>
        <begin position="1221"/>
        <end position="1253"/>
    </location>
</feature>
<reference evidence="7" key="1">
    <citation type="journal article" date="2021" name="BMC Genomics">
        <title>Chromosome-level genome assembly and manually-curated proteome of model necrotroph Parastagonospora nodorum Sn15 reveals a genome-wide trove of candidate effector homologs, and redundancy of virulence-related functions within an accessory chromosome.</title>
        <authorList>
            <person name="Bertazzoni S."/>
            <person name="Jones D.A.B."/>
            <person name="Phan H.T."/>
            <person name="Tan K.-C."/>
            <person name="Hane J.K."/>
        </authorList>
    </citation>
    <scope>NUCLEOTIDE SEQUENCE [LARGE SCALE GENOMIC DNA]</scope>
    <source>
        <strain evidence="7">SN15 / ATCC MYA-4574 / FGSC 10173)</strain>
    </source>
</reference>
<dbReference type="SUPFAM" id="SSF52540">
    <property type="entry name" value="P-loop containing nucleoside triphosphate hydrolases"/>
    <property type="match status" value="1"/>
</dbReference>
<dbReference type="InterPro" id="IPR044736">
    <property type="entry name" value="Gid1/RanBPM/SPLA_SPRY"/>
</dbReference>
<sequence length="1677" mass="186854">MASSRLYREARLKFVHDAEARYQDSKDINLLREFLAQNGRPEDAQTAAAILGQKVAEKWGTKRIGSAEIPAEWIDTLRANIGTFVAVGNYAMTGAPESVGLAWFAVKLTLSAIQSNYDLYTLFGSALTDISELMIIIPHYDRLYDERSKASAKNEWKPSPVVEKLFEDIIHAYAAVLSFSFSIQRHVRPGTLAKLRHGIKDFFGASLAKFEGKMADIASWKKKILEDSQAIFQDKSLHELDAVRDIVSGIEATVNQIRSFQSTLGKMHEEQALQWTYVLKSMEDIKSTTKPKTPWDLALQSFEKNREALNPQKNTSDALGDAIDQRHPGTCQWIFKCTGYDEWCMSSDNCMLCISGQQDSGKTTVLATVVETLDLQNSGNTVLLYMSCVSSRGSASGKKLSAETVCNTLLYLLYERASRDENQLKLLEVCNKVFALSRKEDDRIKAITKSNKAVTLPEFVDAFLAIASQLQSNIIVALDEADGLDAEDQRELAKKIEGVLASPKGTMHDPRSVKFLIGCRSISKFYSQVQDMTGLSWSIDVGIFNDNDMKKQLLDALKAIPGLTEAEQKEATYAILKKAGPRFAYIGTIAIPFMREPFRRPLSSRLQELPEGMNSIYNEALRKMGSNYAELLRTALVWSLLAPVPLRDHEIMDMYHGTYFRHGLEVEEEAKGLIERTFLRSSKLEIEQLQDARGPFLRLDLEPWSGYYIVNLEDPPQIREFCLSEKEKQSRESDNEAHICTRCMAATSETHALTISPRDGHLKLALDCMRTMNNAVFQRRATYMDITPLWCQDATSSDVPNVELPSQNDHNVVSTNENATDTAFAEGGESTLDDHSTGEQLGGELATSNRVGSHEGISSDMVLDNDDHSVIIPDAIDLDDSQDDEDRGEIDLINRDEKVDYATDTQSLEYRMSRYETLYWSYHIQQAEALWSPEERSKSNRWTELLGELTQWVTKNKNWFSRWQLEQPSLSRHEGRLKPLHVAAYFGLTSWASHLLESGADIDEAPEGGDDSPLQVAADKENSIEMLQLLLENDANPNMARGRSTPAFQKWMLNRSDLSDIELLLKHGANPTQIDQADSWTALHCFAWTGEDPRVLEMLLNHTVDGVKPDINARDWRGNTPIHFLLLRRDVPKILLKAFLLHGADINNENNHSARPLHMACQYGDLEILKILHESKSITDIDDEDDRGSTALHEAAVYGHSKCVELLCNANANTDIQTIKYGRAALHDVAWMGNKECVEILLKHGADPNILDKHNRTPLFFACLDVVNEEKAELLLDTLLEQNVPLSEINKLTKRGRTPLREAAAHGFEHVVEKLIKTADSSNDSASLALDTRDTRRGMTPLHRAAWLGKAGCVRLLLEANANVTIRDNSSEYGKTALILAYEHWAGASHQGAFEDIVSRLVDKDPDAAVADPELAAVCAINGSTQLLQQLSTMGADFSRQDQYGWTPMELARHHRQEHASHFLRQQAAWAGTLPSQWAANKLTNISQDGTTVTHTSGQRVCLSTTKPLPPGLDNFYFEITSKAKARDNSGASETSKEVYPIVGIGFCTIGGSAILFPGWPPRGAAPSARSWGYHGDDGALFDSGSDIQPVAVELPYHAGDTVGCGVDLATQKMWFTQNGHKLDSEFGNVKGRLFPLLGLRDEVEIEANFTGPFLWKDSGGEEDEVNNEIVKVGAAA</sequence>
<dbReference type="InterPro" id="IPR036770">
    <property type="entry name" value="Ankyrin_rpt-contain_sf"/>
</dbReference>
<dbReference type="SUPFAM" id="SSF49899">
    <property type="entry name" value="Concanavalin A-like lectins/glucanases"/>
    <property type="match status" value="1"/>
</dbReference>
<dbReference type="InterPro" id="IPR001870">
    <property type="entry name" value="B30.2/SPRY"/>
</dbReference>
<evidence type="ECO:0000256" key="4">
    <source>
        <dbReference type="SAM" id="MobiDB-lite"/>
    </source>
</evidence>
<dbReference type="InterPro" id="IPR043136">
    <property type="entry name" value="B30.2/SPRY_sf"/>
</dbReference>
<dbReference type="EMBL" id="CP069030">
    <property type="protein sequence ID" value="QRC97882.1"/>
    <property type="molecule type" value="Genomic_DNA"/>
</dbReference>
<evidence type="ECO:0000313" key="6">
    <source>
        <dbReference type="EMBL" id="QRC97882.1"/>
    </source>
</evidence>
<dbReference type="PANTHER" id="PTHR24198">
    <property type="entry name" value="ANKYRIN REPEAT AND PROTEIN KINASE DOMAIN-CONTAINING PROTEIN"/>
    <property type="match status" value="1"/>
</dbReference>
<proteinExistence type="predicted"/>
<dbReference type="Pfam" id="PF24883">
    <property type="entry name" value="NPHP3_N"/>
    <property type="match status" value="1"/>
</dbReference>
<dbReference type="SMART" id="SM00248">
    <property type="entry name" value="ANK"/>
    <property type="match status" value="11"/>
</dbReference>
<feature type="repeat" description="ANK" evidence="3">
    <location>
        <begin position="1337"/>
        <end position="1369"/>
    </location>
</feature>
<keyword evidence="7" id="KW-1185">Reference proteome</keyword>
<feature type="repeat" description="ANK" evidence="3">
    <location>
        <begin position="1117"/>
        <end position="1151"/>
    </location>
</feature>
<gene>
    <name evidence="6" type="ORF">JI435_152190</name>
</gene>
<dbReference type="Pfam" id="PF00023">
    <property type="entry name" value="Ank"/>
    <property type="match status" value="2"/>
</dbReference>
<evidence type="ECO:0000313" key="7">
    <source>
        <dbReference type="Proteomes" id="UP000663193"/>
    </source>
</evidence>
<evidence type="ECO:0000256" key="2">
    <source>
        <dbReference type="ARBA" id="ARBA00023043"/>
    </source>
</evidence>
<dbReference type="PROSITE" id="PS50188">
    <property type="entry name" value="B302_SPRY"/>
    <property type="match status" value="1"/>
</dbReference>
<dbReference type="VEuPathDB" id="FungiDB:JI435_152190"/>
<feature type="repeat" description="ANK" evidence="3">
    <location>
        <begin position="1187"/>
        <end position="1219"/>
    </location>
</feature>
<dbReference type="PROSITE" id="PS50088">
    <property type="entry name" value="ANK_REPEAT"/>
    <property type="match status" value="6"/>
</dbReference>
<dbReference type="SMART" id="SM00449">
    <property type="entry name" value="SPRY"/>
    <property type="match status" value="1"/>
</dbReference>
<feature type="domain" description="B30.2/SPRY" evidence="5">
    <location>
        <begin position="1450"/>
        <end position="1655"/>
    </location>
</feature>
<feature type="repeat" description="ANK" evidence="3">
    <location>
        <begin position="1152"/>
        <end position="1184"/>
    </location>
</feature>
<evidence type="ECO:0000256" key="3">
    <source>
        <dbReference type="PROSITE-ProRule" id="PRU00023"/>
    </source>
</evidence>
<feature type="repeat" description="ANK" evidence="3">
    <location>
        <begin position="975"/>
        <end position="1007"/>
    </location>
</feature>
<keyword evidence="1" id="KW-0677">Repeat</keyword>
<dbReference type="OrthoDB" id="341259at2759"/>
<accession>A0A7U2F3T9</accession>
<dbReference type="PANTHER" id="PTHR24198:SF165">
    <property type="entry name" value="ANKYRIN REPEAT-CONTAINING PROTEIN-RELATED"/>
    <property type="match status" value="1"/>
</dbReference>
<dbReference type="InterPro" id="IPR027417">
    <property type="entry name" value="P-loop_NTPase"/>
</dbReference>
<evidence type="ECO:0000256" key="1">
    <source>
        <dbReference type="ARBA" id="ARBA00022737"/>
    </source>
</evidence>
<dbReference type="Gene3D" id="1.25.40.20">
    <property type="entry name" value="Ankyrin repeat-containing domain"/>
    <property type="match status" value="4"/>
</dbReference>
<name>A0A7U2F3T9_PHANO</name>
<dbReference type="Proteomes" id="UP000663193">
    <property type="component" value="Chromosome 8"/>
</dbReference>
<dbReference type="InterPro" id="IPR003877">
    <property type="entry name" value="SPRY_dom"/>
</dbReference>
<dbReference type="CDD" id="cd12885">
    <property type="entry name" value="SPRY_RanBP_like"/>
    <property type="match status" value="1"/>
</dbReference>
<keyword evidence="2 3" id="KW-0040">ANK repeat</keyword>
<protein>
    <submittedName>
        <fullName evidence="6">Protein SSH4</fullName>
    </submittedName>
</protein>
<evidence type="ECO:0000259" key="5">
    <source>
        <dbReference type="PROSITE" id="PS50188"/>
    </source>
</evidence>
<dbReference type="Gene3D" id="3.40.50.300">
    <property type="entry name" value="P-loop containing nucleotide triphosphate hydrolases"/>
    <property type="match status" value="1"/>
</dbReference>
<organism evidence="6 7">
    <name type="scientific">Phaeosphaeria nodorum (strain SN15 / ATCC MYA-4574 / FGSC 10173)</name>
    <name type="common">Glume blotch fungus</name>
    <name type="synonym">Parastagonospora nodorum</name>
    <dbReference type="NCBI Taxonomy" id="321614"/>
    <lineage>
        <taxon>Eukaryota</taxon>
        <taxon>Fungi</taxon>
        <taxon>Dikarya</taxon>
        <taxon>Ascomycota</taxon>
        <taxon>Pezizomycotina</taxon>
        <taxon>Dothideomycetes</taxon>
        <taxon>Pleosporomycetidae</taxon>
        <taxon>Pleosporales</taxon>
        <taxon>Pleosporineae</taxon>
        <taxon>Phaeosphaeriaceae</taxon>
        <taxon>Parastagonospora</taxon>
    </lineage>
</organism>
<dbReference type="PRINTS" id="PR01415">
    <property type="entry name" value="ANKYRIN"/>
</dbReference>